<dbReference type="InterPro" id="IPR013151">
    <property type="entry name" value="Immunoglobulin_dom"/>
</dbReference>
<accession>A0A8C9IE98</accession>
<organism evidence="6 7">
    <name type="scientific">Piliocolobus tephrosceles</name>
    <name type="common">Ugandan red Colobus</name>
    <dbReference type="NCBI Taxonomy" id="591936"/>
    <lineage>
        <taxon>Eukaryota</taxon>
        <taxon>Metazoa</taxon>
        <taxon>Chordata</taxon>
        <taxon>Craniata</taxon>
        <taxon>Vertebrata</taxon>
        <taxon>Euteleostomi</taxon>
        <taxon>Mammalia</taxon>
        <taxon>Eutheria</taxon>
        <taxon>Euarchontoglires</taxon>
        <taxon>Primates</taxon>
        <taxon>Haplorrhini</taxon>
        <taxon>Catarrhini</taxon>
        <taxon>Cercopithecidae</taxon>
        <taxon>Colobinae</taxon>
        <taxon>Piliocolobus</taxon>
    </lineage>
</organism>
<dbReference type="Pfam" id="PF07654">
    <property type="entry name" value="C1-set"/>
    <property type="match status" value="2"/>
</dbReference>
<evidence type="ECO:0000256" key="1">
    <source>
        <dbReference type="ARBA" id="ARBA00023157"/>
    </source>
</evidence>
<reference evidence="6" key="1">
    <citation type="submission" date="2025-08" db="UniProtKB">
        <authorList>
            <consortium name="Ensembl"/>
        </authorList>
    </citation>
    <scope>IDENTIFICATION</scope>
</reference>
<evidence type="ECO:0000313" key="6">
    <source>
        <dbReference type="Ensembl" id="ENSPTEP00000035314.1"/>
    </source>
</evidence>
<feature type="domain" description="Ig-like" evidence="5">
    <location>
        <begin position="156"/>
        <end position="250"/>
    </location>
</feature>
<evidence type="ECO:0000256" key="4">
    <source>
        <dbReference type="SAM" id="Phobius"/>
    </source>
</evidence>
<dbReference type="AlphaFoldDB" id="A0A8C9IE98"/>
<sequence>MLMCCLKTEPDTAHSRSPGLTQLWCHWCLWGVSHPQCAVTVALSLAGQPFISLTGPSQRTSPGDSVPFNCTAGPFNSKAFSRDFNVTWLKDSDEHPASAQRLVPDNEGNDFITSKAWVTLTRQDVSSEITCEVTHRTLVEPLKTTMNLSQVLRVVPTLKITTETSGTRVRVQDRVNLTCHVLHFYPAHLRLTWMENRRMIQTLVSPQATRNRDGTYSLEHTWQAEVTPEEREFACWVVHDEQPPLKANVTLQGQVHRQGKGRSVQPYKLQGPLQRSEPGTRIRLTYTSSGFATHQVTVTWLKNKHELPNPQTSVQYSGHTYNVTSSVLVLLTNDDVFSHVICHVEQKLTLFFQKTIGLDQYLREPMVVVWRHLTLPSSPRAPPQLPRFQHPESSILRPCSFLREIPILSWCAERERLSSVPPTVTVFQSPTFSSLVAVTCLVQRFYPQNVHLTWLEDCHTLKGTEQPTFKKNGDGSYTLENLLLVNASVQGPERVLTCMVEHEGQPPKRANLILSTTAHTTYKPIGSTGPEMPALIFVVFLLGLKVLLVMSFTATYICRRWNL</sequence>
<dbReference type="SUPFAM" id="SSF48726">
    <property type="entry name" value="Immunoglobulin"/>
    <property type="match status" value="4"/>
</dbReference>
<feature type="domain" description="Ig-like" evidence="5">
    <location>
        <begin position="49"/>
        <end position="149"/>
    </location>
</feature>
<dbReference type="InterPro" id="IPR051755">
    <property type="entry name" value="Ig-like_CS_Receptor"/>
</dbReference>
<dbReference type="SMART" id="SM00407">
    <property type="entry name" value="IGc1"/>
    <property type="match status" value="2"/>
</dbReference>
<feature type="transmembrane region" description="Helical" evidence="4">
    <location>
        <begin position="534"/>
        <end position="558"/>
    </location>
</feature>
<keyword evidence="4" id="KW-0472">Membrane</keyword>
<dbReference type="FunFam" id="2.60.40.10:FF:001726">
    <property type="entry name" value="Signal-regulatory protein beta 3"/>
    <property type="match status" value="2"/>
</dbReference>
<dbReference type="PANTHER" id="PTHR19971">
    <property type="entry name" value="SIGNAL-REGULATORY PROTEIN BETA"/>
    <property type="match status" value="1"/>
</dbReference>
<dbReference type="InterPro" id="IPR003597">
    <property type="entry name" value="Ig_C1-set"/>
</dbReference>
<keyword evidence="1" id="KW-1015">Disulfide bond</keyword>
<protein>
    <recommendedName>
        <fullName evidence="5">Ig-like domain-containing protein</fullName>
    </recommendedName>
</protein>
<keyword evidence="2" id="KW-0325">Glycoprotein</keyword>
<dbReference type="Ensembl" id="ENSPTET00000048064.1">
    <property type="protein sequence ID" value="ENSPTEP00000035314.1"/>
    <property type="gene ID" value="ENSPTEG00000033346.1"/>
</dbReference>
<keyword evidence="7" id="KW-1185">Reference proteome</keyword>
<keyword evidence="4" id="KW-0812">Transmembrane</keyword>
<evidence type="ECO:0000259" key="5">
    <source>
        <dbReference type="PROSITE" id="PS50835"/>
    </source>
</evidence>
<evidence type="ECO:0000256" key="2">
    <source>
        <dbReference type="ARBA" id="ARBA00023180"/>
    </source>
</evidence>
<dbReference type="Pfam" id="PF00047">
    <property type="entry name" value="ig"/>
    <property type="match status" value="1"/>
</dbReference>
<dbReference type="Gene3D" id="2.60.40.10">
    <property type="entry name" value="Immunoglobulins"/>
    <property type="match status" value="4"/>
</dbReference>
<dbReference type="Proteomes" id="UP000694416">
    <property type="component" value="Unplaced"/>
</dbReference>
<dbReference type="InterPro" id="IPR007110">
    <property type="entry name" value="Ig-like_dom"/>
</dbReference>
<evidence type="ECO:0000256" key="3">
    <source>
        <dbReference type="ARBA" id="ARBA00023319"/>
    </source>
</evidence>
<proteinExistence type="predicted"/>
<name>A0A8C9IE98_9PRIM</name>
<evidence type="ECO:0000313" key="7">
    <source>
        <dbReference type="Proteomes" id="UP000694416"/>
    </source>
</evidence>
<dbReference type="PROSITE" id="PS50835">
    <property type="entry name" value="IG_LIKE"/>
    <property type="match status" value="3"/>
</dbReference>
<keyword evidence="3" id="KW-0393">Immunoglobulin domain</keyword>
<feature type="domain" description="Ig-like" evidence="5">
    <location>
        <begin position="422"/>
        <end position="515"/>
    </location>
</feature>
<reference evidence="6" key="2">
    <citation type="submission" date="2025-09" db="UniProtKB">
        <authorList>
            <consortium name="Ensembl"/>
        </authorList>
    </citation>
    <scope>IDENTIFICATION</scope>
</reference>
<dbReference type="InterPro" id="IPR036179">
    <property type="entry name" value="Ig-like_dom_sf"/>
</dbReference>
<dbReference type="InterPro" id="IPR013783">
    <property type="entry name" value="Ig-like_fold"/>
</dbReference>
<keyword evidence="4" id="KW-1133">Transmembrane helix</keyword>